<dbReference type="InterPro" id="IPR036928">
    <property type="entry name" value="AS_sf"/>
</dbReference>
<name>E4XLB0_OIKDI</name>
<dbReference type="PANTHER" id="PTHR11895:SF67">
    <property type="entry name" value="AMIDASE DOMAIN-CONTAINING PROTEIN"/>
    <property type="match status" value="1"/>
</dbReference>
<evidence type="ECO:0000259" key="2">
    <source>
        <dbReference type="Pfam" id="PF01425"/>
    </source>
</evidence>
<comment type="similarity">
    <text evidence="1">Belongs to the amidase family.</text>
</comment>
<dbReference type="PANTHER" id="PTHR11895">
    <property type="entry name" value="TRANSAMIDASE"/>
    <property type="match status" value="1"/>
</dbReference>
<keyword evidence="4" id="KW-1185">Reference proteome</keyword>
<dbReference type="Proteomes" id="UP000001307">
    <property type="component" value="Unassembled WGS sequence"/>
</dbReference>
<protein>
    <recommendedName>
        <fullName evidence="2">Amidase domain-containing protein</fullName>
    </recommendedName>
</protein>
<dbReference type="PROSITE" id="PS00571">
    <property type="entry name" value="AMIDASES"/>
    <property type="match status" value="1"/>
</dbReference>
<dbReference type="OrthoDB" id="6428749at2759"/>
<organism evidence="3">
    <name type="scientific">Oikopleura dioica</name>
    <name type="common">Tunicate</name>
    <dbReference type="NCBI Taxonomy" id="34765"/>
    <lineage>
        <taxon>Eukaryota</taxon>
        <taxon>Metazoa</taxon>
        <taxon>Chordata</taxon>
        <taxon>Tunicata</taxon>
        <taxon>Appendicularia</taxon>
        <taxon>Copelata</taxon>
        <taxon>Oikopleuridae</taxon>
        <taxon>Oikopleura</taxon>
    </lineage>
</organism>
<gene>
    <name evidence="3" type="ORF">GSOID_T00014485001</name>
</gene>
<dbReference type="Pfam" id="PF01425">
    <property type="entry name" value="Amidase"/>
    <property type="match status" value="1"/>
</dbReference>
<dbReference type="Gene3D" id="3.90.1300.10">
    <property type="entry name" value="Amidase signature (AS) domain"/>
    <property type="match status" value="1"/>
</dbReference>
<dbReference type="InParanoid" id="E4XLB0"/>
<dbReference type="InterPro" id="IPR023631">
    <property type="entry name" value="Amidase_dom"/>
</dbReference>
<dbReference type="SUPFAM" id="SSF75304">
    <property type="entry name" value="Amidase signature (AS) enzymes"/>
    <property type="match status" value="1"/>
</dbReference>
<reference evidence="3" key="1">
    <citation type="journal article" date="2010" name="Science">
        <title>Plasticity of animal genome architecture unmasked by rapid evolution of a pelagic tunicate.</title>
        <authorList>
            <person name="Denoeud F."/>
            <person name="Henriet S."/>
            <person name="Mungpakdee S."/>
            <person name="Aury J.M."/>
            <person name="Da Silva C."/>
            <person name="Brinkmann H."/>
            <person name="Mikhaleva J."/>
            <person name="Olsen L.C."/>
            <person name="Jubin C."/>
            <person name="Canestro C."/>
            <person name="Bouquet J.M."/>
            <person name="Danks G."/>
            <person name="Poulain J."/>
            <person name="Campsteijn C."/>
            <person name="Adamski M."/>
            <person name="Cross I."/>
            <person name="Yadetie F."/>
            <person name="Muffato M."/>
            <person name="Louis A."/>
            <person name="Butcher S."/>
            <person name="Tsagkogeorga G."/>
            <person name="Konrad A."/>
            <person name="Singh S."/>
            <person name="Jensen M.F."/>
            <person name="Cong E.H."/>
            <person name="Eikeseth-Otteraa H."/>
            <person name="Noel B."/>
            <person name="Anthouard V."/>
            <person name="Porcel B.M."/>
            <person name="Kachouri-Lafond R."/>
            <person name="Nishino A."/>
            <person name="Ugolini M."/>
            <person name="Chourrout P."/>
            <person name="Nishida H."/>
            <person name="Aasland R."/>
            <person name="Huzurbazar S."/>
            <person name="Westhof E."/>
            <person name="Delsuc F."/>
            <person name="Lehrach H."/>
            <person name="Reinhardt R."/>
            <person name="Weissenbach J."/>
            <person name="Roy S.W."/>
            <person name="Artiguenave F."/>
            <person name="Postlethwait J.H."/>
            <person name="Manak J.R."/>
            <person name="Thompson E.M."/>
            <person name="Jaillon O."/>
            <person name="Du Pasquier L."/>
            <person name="Boudinot P."/>
            <person name="Liberles D.A."/>
            <person name="Volff J.N."/>
            <person name="Philippe H."/>
            <person name="Lenhard B."/>
            <person name="Roest Crollius H."/>
            <person name="Wincker P."/>
            <person name="Chourrout D."/>
        </authorList>
    </citation>
    <scope>NUCLEOTIDE SEQUENCE [LARGE SCALE GENOMIC DNA]</scope>
</reference>
<dbReference type="InterPro" id="IPR020556">
    <property type="entry name" value="Amidase_CS"/>
</dbReference>
<dbReference type="InterPro" id="IPR000120">
    <property type="entry name" value="Amidase"/>
</dbReference>
<dbReference type="EMBL" id="FN653068">
    <property type="protein sequence ID" value="CBY10871.1"/>
    <property type="molecule type" value="Genomic_DNA"/>
</dbReference>
<accession>E4XLB0</accession>
<evidence type="ECO:0000313" key="3">
    <source>
        <dbReference type="EMBL" id="CBY10871.1"/>
    </source>
</evidence>
<sequence length="279" mass="30732">MKYSACNTGIQMIILAKLTKSYSTKKELKKEWSRKKQRRKLKKQKSYKFSPIDIAEQLLKDLQILNAKLNMICEYFPDQVRAQARASAARYAEGKALGPLDGVPIAMKDQLDIEGHRRRNGLEFCESGAAVEDCTITARCRAQGMIIVGVTNMHPKGMSCFGSNISVDHGMCRNPFNDKFYCGASSSGAGAIVASGIMPLAVGTDGGGSVRIPAGYCNLVGLFPSIGRAPQRGTSSGRARNSQCEFVRLRKIAKRSEQNGLDFASQFFDSFRFRIFLDC</sequence>
<feature type="domain" description="Amidase" evidence="2">
    <location>
        <begin position="54"/>
        <end position="235"/>
    </location>
</feature>
<dbReference type="AlphaFoldDB" id="E4XLB0"/>
<evidence type="ECO:0000313" key="4">
    <source>
        <dbReference type="Proteomes" id="UP000001307"/>
    </source>
</evidence>
<proteinExistence type="inferred from homology"/>
<evidence type="ECO:0000256" key="1">
    <source>
        <dbReference type="ARBA" id="ARBA00009199"/>
    </source>
</evidence>
<dbReference type="GO" id="GO:0003824">
    <property type="term" value="F:catalytic activity"/>
    <property type="evidence" value="ECO:0007669"/>
    <property type="project" value="InterPro"/>
</dbReference>